<dbReference type="EMBL" id="CP137852">
    <property type="protein sequence ID" value="WPB83665.1"/>
    <property type="molecule type" value="Genomic_DNA"/>
</dbReference>
<dbReference type="RefSeq" id="WP_318647637.1">
    <property type="nucleotide sequence ID" value="NZ_CP137852.1"/>
</dbReference>
<evidence type="ECO:0000313" key="1">
    <source>
        <dbReference type="EMBL" id="WPB83665.1"/>
    </source>
</evidence>
<evidence type="ECO:0000313" key="2">
    <source>
        <dbReference type="Proteomes" id="UP001305521"/>
    </source>
</evidence>
<accession>A0ABZ0PEP4</accession>
<proteinExistence type="predicted"/>
<gene>
    <name evidence="1" type="ORF">R9Z33_16310</name>
</gene>
<reference evidence="1 2" key="1">
    <citation type="submission" date="2023-11" db="EMBL/GenBank/DDBJ databases">
        <title>Arctic aerobic anoxygenic photoheterotroph Sediminicoccus rosea KRV36 adapts its photosynthesis to long days of polar summer.</title>
        <authorList>
            <person name="Tomasch J."/>
            <person name="Kopejtka K."/>
            <person name="Bily T."/>
            <person name="Gardiner A.T."/>
            <person name="Gardian Z."/>
            <person name="Shivaramu S."/>
            <person name="Koblizek M."/>
            <person name="Engelhardt F."/>
            <person name="Kaftan D."/>
        </authorList>
    </citation>
    <scope>NUCLEOTIDE SEQUENCE [LARGE SCALE GENOMIC DNA]</scope>
    <source>
        <strain evidence="1 2">R-30</strain>
    </source>
</reference>
<keyword evidence="2" id="KW-1185">Reference proteome</keyword>
<protein>
    <submittedName>
        <fullName evidence="1">Uncharacterized protein</fullName>
    </submittedName>
</protein>
<name>A0ABZ0PEP4_9PROT</name>
<dbReference type="Proteomes" id="UP001305521">
    <property type="component" value="Chromosome"/>
</dbReference>
<organism evidence="1 2">
    <name type="scientific">Sediminicoccus rosea</name>
    <dbReference type="NCBI Taxonomy" id="1225128"/>
    <lineage>
        <taxon>Bacteria</taxon>
        <taxon>Pseudomonadati</taxon>
        <taxon>Pseudomonadota</taxon>
        <taxon>Alphaproteobacteria</taxon>
        <taxon>Acetobacterales</taxon>
        <taxon>Roseomonadaceae</taxon>
        <taxon>Sediminicoccus</taxon>
    </lineage>
</organism>
<sequence>MIPVEEAARAILALQMRILALERRVAGLVCASIAATPLGH</sequence>